<dbReference type="OrthoDB" id="8022339at2759"/>
<dbReference type="AlphaFoldDB" id="A0A226CZD1"/>
<dbReference type="CDD" id="cd09487">
    <property type="entry name" value="SAM_superfamily"/>
    <property type="match status" value="1"/>
</dbReference>
<protein>
    <submittedName>
        <fullName evidence="1">Uncharacterized protein</fullName>
    </submittedName>
</protein>
<comment type="caution">
    <text evidence="1">The sequence shown here is derived from an EMBL/GenBank/DDBJ whole genome shotgun (WGS) entry which is preliminary data.</text>
</comment>
<organism evidence="1 2">
    <name type="scientific">Folsomia candida</name>
    <name type="common">Springtail</name>
    <dbReference type="NCBI Taxonomy" id="158441"/>
    <lineage>
        <taxon>Eukaryota</taxon>
        <taxon>Metazoa</taxon>
        <taxon>Ecdysozoa</taxon>
        <taxon>Arthropoda</taxon>
        <taxon>Hexapoda</taxon>
        <taxon>Collembola</taxon>
        <taxon>Entomobryomorpha</taxon>
        <taxon>Isotomoidea</taxon>
        <taxon>Isotomidae</taxon>
        <taxon>Proisotominae</taxon>
        <taxon>Folsomia</taxon>
    </lineage>
</organism>
<accession>A0A226CZD1</accession>
<proteinExistence type="predicted"/>
<dbReference type="Proteomes" id="UP000198287">
    <property type="component" value="Unassembled WGS sequence"/>
</dbReference>
<sequence length="554" mass="62833">MNDFVSQVLQSSGLTDVLQKFKDNDIDEDVLRRLADCKTGSPEETLFAVVVSSIGQRIKIISAKGAVDRPCPHIPENIQNITEMEVEDVVKIGSVQQQRVIEDQQRMLEIILLDREGNNLEPNENNNEDETTTSSKFAEQEILLSPSDLQFNIKEIILQADRDKGVNKGEKTLEECAKLGLASFDFDFIKRRTVNYLVKNFSNYPPRHVKQNLAGCIATQIFGHLSESQQLDINNLFYSDAKKIKTSLTDEQGNFVFKTKPATGLIENRLKYLRKKNKITIRGNKTVTNISPLGTPVEEDYEKKSWLENSKGPSTQIIQYMEDTFNLRSVEIKNSTNLSDTLKDWPHLLETSGVIDCDFERLNPGKSELMLRKWPGIAKQICEFTETSRANAVSSTGIKKLLSRWSLEEISIGALLLLPSLTYSPAHKKIGNKKAKISSSQSAEYFVQFVLATDDLETLRNTESNRKQPFVICVGDLSNIVIKDVFVMVERKLIRSASLITAVDFCFKIFHVLKLQFPDECFPIWSFFDHCVYQTKEIRTPPKSVLTLGSHIHL</sequence>
<keyword evidence="2" id="KW-1185">Reference proteome</keyword>
<reference evidence="1 2" key="1">
    <citation type="submission" date="2015-12" db="EMBL/GenBank/DDBJ databases">
        <title>The genome of Folsomia candida.</title>
        <authorList>
            <person name="Faddeeva A."/>
            <person name="Derks M.F."/>
            <person name="Anvar Y."/>
            <person name="Smit S."/>
            <person name="Van Straalen N."/>
            <person name="Roelofs D."/>
        </authorList>
    </citation>
    <scope>NUCLEOTIDE SEQUENCE [LARGE SCALE GENOMIC DNA]</scope>
    <source>
        <strain evidence="1 2">VU population</strain>
        <tissue evidence="1">Whole body</tissue>
    </source>
</reference>
<gene>
    <name evidence="1" type="ORF">Fcan01_26969</name>
</gene>
<evidence type="ECO:0000313" key="2">
    <source>
        <dbReference type="Proteomes" id="UP000198287"/>
    </source>
</evidence>
<name>A0A226CZD1_FOLCA</name>
<dbReference type="EMBL" id="LNIX01000047">
    <property type="protein sequence ID" value="OXA38170.1"/>
    <property type="molecule type" value="Genomic_DNA"/>
</dbReference>
<evidence type="ECO:0000313" key="1">
    <source>
        <dbReference type="EMBL" id="OXA38170.1"/>
    </source>
</evidence>
<dbReference type="PANTHER" id="PTHR31025">
    <property type="entry name" value="SI:CH211-196P9.1-RELATED"/>
    <property type="match status" value="1"/>
</dbReference>
<dbReference type="PANTHER" id="PTHR31025:SF9">
    <property type="entry name" value="SI:DKEY-286J15.1"/>
    <property type="match status" value="1"/>
</dbReference>